<dbReference type="EC" id="3.1.4.-" evidence="2"/>
<reference evidence="5" key="1">
    <citation type="submission" date="2016-01" db="EMBL/GenBank/DDBJ databases">
        <authorList>
            <person name="Mitreva M."/>
            <person name="Pepin K.H."/>
            <person name="Mihindukulasuriya K.A."/>
            <person name="Fulton R."/>
            <person name="Fronick C."/>
            <person name="O'Laughlin M."/>
            <person name="Miner T."/>
            <person name="Herter B."/>
            <person name="Rosa B.A."/>
            <person name="Cordes M."/>
            <person name="Tomlinson C."/>
            <person name="Wollam A."/>
            <person name="Palsikar V.B."/>
            <person name="Mardis E.R."/>
            <person name="Wilson R.K."/>
        </authorList>
    </citation>
    <scope>NUCLEOTIDE SEQUENCE [LARGE SCALE GENOMIC DNA]</scope>
    <source>
        <strain evidence="5">DNF00896</strain>
    </source>
</reference>
<gene>
    <name evidence="4" type="ORF">HMPREF1866_00897</name>
</gene>
<feature type="domain" description="Calcineurin-like phosphoesterase" evidence="3">
    <location>
        <begin position="1"/>
        <end position="151"/>
    </location>
</feature>
<dbReference type="SUPFAM" id="SSF56300">
    <property type="entry name" value="Metallo-dependent phosphatases"/>
    <property type="match status" value="1"/>
</dbReference>
<evidence type="ECO:0000256" key="2">
    <source>
        <dbReference type="RuleBase" id="RU362039"/>
    </source>
</evidence>
<dbReference type="Gene3D" id="3.60.21.10">
    <property type="match status" value="1"/>
</dbReference>
<name>A0A133ZVS8_9FIRM</name>
<dbReference type="Pfam" id="PF12850">
    <property type="entry name" value="Metallophos_2"/>
    <property type="match status" value="1"/>
</dbReference>
<evidence type="ECO:0000313" key="4">
    <source>
        <dbReference type="EMBL" id="KXB59536.1"/>
    </source>
</evidence>
<dbReference type="OrthoDB" id="9800565at2"/>
<comment type="caution">
    <text evidence="4">The sequence shown here is derived from an EMBL/GenBank/DDBJ whole genome shotgun (WGS) entry which is preliminary data.</text>
</comment>
<dbReference type="RefSeq" id="WP_060930776.1">
    <property type="nucleotide sequence ID" value="NZ_KQ959791.1"/>
</dbReference>
<keyword evidence="2" id="KW-0479">Metal-binding</keyword>
<protein>
    <recommendedName>
        <fullName evidence="2">Phosphoesterase</fullName>
        <ecNumber evidence="2">3.1.4.-</ecNumber>
    </recommendedName>
</protein>
<dbReference type="GO" id="GO:0016787">
    <property type="term" value="F:hydrolase activity"/>
    <property type="evidence" value="ECO:0007669"/>
    <property type="project" value="UniProtKB-UniRule"/>
</dbReference>
<accession>A0A133ZVS8</accession>
<dbReference type="PATRIC" id="fig|467210.3.peg.885"/>
<dbReference type="STRING" id="467210.HMPREF1866_00897"/>
<organism evidence="4 5">
    <name type="scientific">Lachnoanaerobaculum saburreum</name>
    <dbReference type="NCBI Taxonomy" id="467210"/>
    <lineage>
        <taxon>Bacteria</taxon>
        <taxon>Bacillati</taxon>
        <taxon>Bacillota</taxon>
        <taxon>Clostridia</taxon>
        <taxon>Lachnospirales</taxon>
        <taxon>Lachnospiraceae</taxon>
        <taxon>Lachnoanaerobaculum</taxon>
    </lineage>
</organism>
<sequence>MKILIVSDTHRVDDILKKVISIEKPFDMFIHLGDGEGSETKISLMLDPTCACLMVQGNNDFFSQLPAEKEINIKNHKALLVHGHQYGVSMDISILKDEAIARGCDFAMYGHTHRPYLKTIDGVTVLNPGSLGYPRQAGHIPTYMVMNVDDDGNFEIETKEIMGA</sequence>
<keyword evidence="5" id="KW-1185">Reference proteome</keyword>
<evidence type="ECO:0000259" key="3">
    <source>
        <dbReference type="Pfam" id="PF12850"/>
    </source>
</evidence>
<dbReference type="EMBL" id="LSDA01000030">
    <property type="protein sequence ID" value="KXB59536.1"/>
    <property type="molecule type" value="Genomic_DNA"/>
</dbReference>
<dbReference type="PANTHER" id="PTHR11124">
    <property type="entry name" value="VACUOLAR SORTING PROTEIN VPS29"/>
    <property type="match status" value="1"/>
</dbReference>
<dbReference type="AlphaFoldDB" id="A0A133ZVS8"/>
<dbReference type="InterPro" id="IPR024654">
    <property type="entry name" value="Calcineurin-like_PHP_lpxH"/>
</dbReference>
<dbReference type="InterPro" id="IPR000979">
    <property type="entry name" value="Phosphodiesterase_MJ0936/Vps29"/>
</dbReference>
<evidence type="ECO:0000256" key="1">
    <source>
        <dbReference type="ARBA" id="ARBA00008950"/>
    </source>
</evidence>
<dbReference type="GO" id="GO:0046872">
    <property type="term" value="F:metal ion binding"/>
    <property type="evidence" value="ECO:0007669"/>
    <property type="project" value="UniProtKB-KW"/>
</dbReference>
<proteinExistence type="inferred from homology"/>
<dbReference type="InterPro" id="IPR029052">
    <property type="entry name" value="Metallo-depent_PP-like"/>
</dbReference>
<comment type="similarity">
    <text evidence="1 2">Belongs to the metallophosphoesterase superfamily. YfcE family.</text>
</comment>
<dbReference type="NCBIfam" id="TIGR00040">
    <property type="entry name" value="yfcE"/>
    <property type="match status" value="1"/>
</dbReference>
<comment type="cofactor">
    <cofactor evidence="2">
        <name>a divalent metal cation</name>
        <dbReference type="ChEBI" id="CHEBI:60240"/>
    </cofactor>
</comment>
<evidence type="ECO:0000313" key="5">
    <source>
        <dbReference type="Proteomes" id="UP000070394"/>
    </source>
</evidence>
<dbReference type="Proteomes" id="UP000070394">
    <property type="component" value="Unassembled WGS sequence"/>
</dbReference>